<feature type="transmembrane region" description="Helical" evidence="1">
    <location>
        <begin position="39"/>
        <end position="58"/>
    </location>
</feature>
<organism evidence="2 3">
    <name type="scientific">Deinococcus arcticus</name>
    <dbReference type="NCBI Taxonomy" id="2136176"/>
    <lineage>
        <taxon>Bacteria</taxon>
        <taxon>Thermotogati</taxon>
        <taxon>Deinococcota</taxon>
        <taxon>Deinococci</taxon>
        <taxon>Deinococcales</taxon>
        <taxon>Deinococcaceae</taxon>
        <taxon>Deinococcus</taxon>
    </lineage>
</organism>
<keyword evidence="1" id="KW-0812">Transmembrane</keyword>
<keyword evidence="3" id="KW-1185">Reference proteome</keyword>
<name>A0A2T3W3N9_9DEIO</name>
<sequence length="64" mass="7426">MWVKARRGRAFSRVPYAGPMIRYRRQNALEPEKDAELNINLVPLLFFVVGFLGVRALIHTAQRD</sequence>
<keyword evidence="1" id="KW-1133">Transmembrane helix</keyword>
<accession>A0A2T3W3N9</accession>
<comment type="caution">
    <text evidence="2">The sequence shown here is derived from an EMBL/GenBank/DDBJ whole genome shotgun (WGS) entry which is preliminary data.</text>
</comment>
<keyword evidence="1" id="KW-0472">Membrane</keyword>
<evidence type="ECO:0000313" key="3">
    <source>
        <dbReference type="Proteomes" id="UP000240317"/>
    </source>
</evidence>
<proteinExistence type="predicted"/>
<dbReference type="Proteomes" id="UP000240317">
    <property type="component" value="Unassembled WGS sequence"/>
</dbReference>
<protein>
    <submittedName>
        <fullName evidence="2">Uncharacterized protein</fullName>
    </submittedName>
</protein>
<reference evidence="2 3" key="1">
    <citation type="submission" date="2018-03" db="EMBL/GenBank/DDBJ databases">
        <title>Draft genome of Deinococcus sp. OD32.</title>
        <authorList>
            <person name="Wang X.-P."/>
            <person name="Du Z.-J."/>
        </authorList>
    </citation>
    <scope>NUCLEOTIDE SEQUENCE [LARGE SCALE GENOMIC DNA]</scope>
    <source>
        <strain evidence="2 3">OD32</strain>
    </source>
</reference>
<dbReference type="AlphaFoldDB" id="A0A2T3W3N9"/>
<gene>
    <name evidence="2" type="ORF">C8263_17395</name>
</gene>
<dbReference type="EMBL" id="PYSV01000027">
    <property type="protein sequence ID" value="PTA66521.1"/>
    <property type="molecule type" value="Genomic_DNA"/>
</dbReference>
<evidence type="ECO:0000313" key="2">
    <source>
        <dbReference type="EMBL" id="PTA66521.1"/>
    </source>
</evidence>
<evidence type="ECO:0000256" key="1">
    <source>
        <dbReference type="SAM" id="Phobius"/>
    </source>
</evidence>